<dbReference type="PANTHER" id="PTHR12765">
    <property type="entry name" value="RED PROTEIN IK FACTOR CYTOKINE IK"/>
    <property type="match status" value="1"/>
</dbReference>
<comment type="subcellular location">
    <subcellularLocation>
        <location evidence="1">Nucleus</location>
    </subcellularLocation>
</comment>
<keyword evidence="2" id="KW-0539">Nucleus</keyword>
<protein>
    <recommendedName>
        <fullName evidence="4">RED-like N-terminal domain-containing protein</fullName>
    </recommendedName>
</protein>
<feature type="domain" description="RED-like N-terminal" evidence="4">
    <location>
        <begin position="3"/>
        <end position="147"/>
    </location>
</feature>
<dbReference type="AlphaFoldDB" id="A0A9W8LNA6"/>
<gene>
    <name evidence="5" type="ORF">GGI15_000650</name>
</gene>
<feature type="region of interest" description="Disordered" evidence="3">
    <location>
        <begin position="63"/>
        <end position="85"/>
    </location>
</feature>
<sequence length="463" mass="50703">MTEEQRVVYERSKYLGGDIESTHLVKGLDFLLLEKIRAEKKAVEPSHQILDSELERLLYQRQQQSVENSDGPGGPDQSGTESSVHPISDEDIASAKTALGKSVLSALQEIRQSRYEAKMAATSDTVLVTPSQMFLPGRMYYNFGTESITSRIRSQDEISRMISSGHPAISAVQHDTSDHIVLTKVIAAIQASQSRRAEAAAADASASSDAARVADSPRPADNQPMESGKDACSNNDNAEAHVARPAPADVYDSDDDIFADAGVDYQVTVGSIEEIPSVGPTAVPPPYEYFTDGSDENEGDGAVVAPYPESDSEIGVTEPYPESDPEMGVTEPYPESDPEMGVTEPYPESDPEMGVTEPYPESPENRPHKRTHQDDESESNSDIDEDGDAMQLFSEARMRFKEETSDIIRSLAPRQSSDSSKRHAKKAKDSGSLDKEWHQTRKLMKEKYGVDIDNDAPLKRASE</sequence>
<dbReference type="Pfam" id="PF07808">
    <property type="entry name" value="RED_N"/>
    <property type="match status" value="1"/>
</dbReference>
<feature type="compositionally biased region" description="Low complexity" evidence="3">
    <location>
        <begin position="200"/>
        <end position="216"/>
    </location>
</feature>
<dbReference type="InterPro" id="IPR012916">
    <property type="entry name" value="RED_N"/>
</dbReference>
<feature type="region of interest" description="Disordered" evidence="3">
    <location>
        <begin position="276"/>
        <end position="440"/>
    </location>
</feature>
<dbReference type="GO" id="GO:0005634">
    <property type="term" value="C:nucleus"/>
    <property type="evidence" value="ECO:0007669"/>
    <property type="project" value="UniProtKB-SubCell"/>
</dbReference>
<evidence type="ECO:0000259" key="4">
    <source>
        <dbReference type="Pfam" id="PF07808"/>
    </source>
</evidence>
<dbReference type="Proteomes" id="UP001140172">
    <property type="component" value="Unassembled WGS sequence"/>
</dbReference>
<evidence type="ECO:0000256" key="3">
    <source>
        <dbReference type="SAM" id="MobiDB-lite"/>
    </source>
</evidence>
<reference evidence="5" key="1">
    <citation type="submission" date="2022-07" db="EMBL/GenBank/DDBJ databases">
        <title>Phylogenomic reconstructions and comparative analyses of Kickxellomycotina fungi.</title>
        <authorList>
            <person name="Reynolds N.K."/>
            <person name="Stajich J.E."/>
            <person name="Barry K."/>
            <person name="Grigoriev I.V."/>
            <person name="Crous P."/>
            <person name="Smith M.E."/>
        </authorList>
    </citation>
    <scope>NUCLEOTIDE SEQUENCE</scope>
    <source>
        <strain evidence="5">BCRC 34489</strain>
    </source>
</reference>
<evidence type="ECO:0000256" key="2">
    <source>
        <dbReference type="ARBA" id="ARBA00023242"/>
    </source>
</evidence>
<evidence type="ECO:0000256" key="1">
    <source>
        <dbReference type="ARBA" id="ARBA00004123"/>
    </source>
</evidence>
<accession>A0A9W8LNA6</accession>
<dbReference type="InterPro" id="IPR039896">
    <property type="entry name" value="Red-like"/>
</dbReference>
<comment type="caution">
    <text evidence="5">The sequence shown here is derived from an EMBL/GenBank/DDBJ whole genome shotgun (WGS) entry which is preliminary data.</text>
</comment>
<proteinExistence type="predicted"/>
<dbReference type="OrthoDB" id="3366823at2759"/>
<evidence type="ECO:0000313" key="6">
    <source>
        <dbReference type="Proteomes" id="UP001140172"/>
    </source>
</evidence>
<feature type="region of interest" description="Disordered" evidence="3">
    <location>
        <begin position="200"/>
        <end position="236"/>
    </location>
</feature>
<dbReference type="EMBL" id="JANBUM010000020">
    <property type="protein sequence ID" value="KAJ2787519.1"/>
    <property type="molecule type" value="Genomic_DNA"/>
</dbReference>
<name>A0A9W8LNA6_9FUNG</name>
<organism evidence="5 6">
    <name type="scientific">Coemansia interrupta</name>
    <dbReference type="NCBI Taxonomy" id="1126814"/>
    <lineage>
        <taxon>Eukaryota</taxon>
        <taxon>Fungi</taxon>
        <taxon>Fungi incertae sedis</taxon>
        <taxon>Zoopagomycota</taxon>
        <taxon>Kickxellomycotina</taxon>
        <taxon>Kickxellomycetes</taxon>
        <taxon>Kickxellales</taxon>
        <taxon>Kickxellaceae</taxon>
        <taxon>Coemansia</taxon>
    </lineage>
</organism>
<feature type="compositionally biased region" description="Basic and acidic residues" evidence="3">
    <location>
        <begin position="427"/>
        <end position="440"/>
    </location>
</feature>
<evidence type="ECO:0000313" key="5">
    <source>
        <dbReference type="EMBL" id="KAJ2787519.1"/>
    </source>
</evidence>
<feature type="compositionally biased region" description="Acidic residues" evidence="3">
    <location>
        <begin position="375"/>
        <end position="388"/>
    </location>
</feature>
<keyword evidence="6" id="KW-1185">Reference proteome</keyword>
<feature type="compositionally biased region" description="Basic and acidic residues" evidence="3">
    <location>
        <begin position="396"/>
        <end position="406"/>
    </location>
</feature>